<dbReference type="HOGENOM" id="CLU_1461204_0_0_1"/>
<gene>
    <name evidence="2" type="ORF">GLRG_06993</name>
</gene>
<keyword evidence="3" id="KW-1185">Reference proteome</keyword>
<dbReference type="STRING" id="645133.E3QLW1"/>
<reference evidence="3" key="1">
    <citation type="journal article" date="2012" name="Nat. Genet.">
        <title>Lifestyle transitions in plant pathogenic Colletotrichum fungi deciphered by genome and transcriptome analyses.</title>
        <authorList>
            <person name="O'Connell R.J."/>
            <person name="Thon M.R."/>
            <person name="Hacquard S."/>
            <person name="Amyotte S.G."/>
            <person name="Kleemann J."/>
            <person name="Torres M.F."/>
            <person name="Damm U."/>
            <person name="Buiate E.A."/>
            <person name="Epstein L."/>
            <person name="Alkan N."/>
            <person name="Altmueller J."/>
            <person name="Alvarado-Balderrama L."/>
            <person name="Bauser C.A."/>
            <person name="Becker C."/>
            <person name="Birren B.W."/>
            <person name="Chen Z."/>
            <person name="Choi J."/>
            <person name="Crouch J.A."/>
            <person name="Duvick J.P."/>
            <person name="Farman M.A."/>
            <person name="Gan P."/>
            <person name="Heiman D."/>
            <person name="Henrissat B."/>
            <person name="Howard R.J."/>
            <person name="Kabbage M."/>
            <person name="Koch C."/>
            <person name="Kracher B."/>
            <person name="Kubo Y."/>
            <person name="Law A.D."/>
            <person name="Lebrun M.-H."/>
            <person name="Lee Y.-H."/>
            <person name="Miyara I."/>
            <person name="Moore N."/>
            <person name="Neumann U."/>
            <person name="Nordstroem K."/>
            <person name="Panaccione D.G."/>
            <person name="Panstruga R."/>
            <person name="Place M."/>
            <person name="Proctor R.H."/>
            <person name="Prusky D."/>
            <person name="Rech G."/>
            <person name="Reinhardt R."/>
            <person name="Rollins J.A."/>
            <person name="Rounsley S."/>
            <person name="Schardl C.L."/>
            <person name="Schwartz D.C."/>
            <person name="Shenoy N."/>
            <person name="Shirasu K."/>
            <person name="Sikhakolli U.R."/>
            <person name="Stueber K."/>
            <person name="Sukno S.A."/>
            <person name="Sweigard J.A."/>
            <person name="Takano Y."/>
            <person name="Takahara H."/>
            <person name="Trail F."/>
            <person name="van der Does H.C."/>
            <person name="Voll L.M."/>
            <person name="Will I."/>
            <person name="Young S."/>
            <person name="Zeng Q."/>
            <person name="Zhang J."/>
            <person name="Zhou S."/>
            <person name="Dickman M.B."/>
            <person name="Schulze-Lefert P."/>
            <person name="Ver Loren van Themaat E."/>
            <person name="Ma L.-J."/>
            <person name="Vaillancourt L.J."/>
        </authorList>
    </citation>
    <scope>NUCLEOTIDE SEQUENCE [LARGE SCALE GENOMIC DNA]</scope>
    <source>
        <strain evidence="3">M1.001 / M2 / FGSC 10212</strain>
    </source>
</reference>
<dbReference type="Proteomes" id="UP000008782">
    <property type="component" value="Unassembled WGS sequence"/>
</dbReference>
<evidence type="ECO:0000256" key="1">
    <source>
        <dbReference type="SAM" id="Phobius"/>
    </source>
</evidence>
<dbReference type="EMBL" id="GG697358">
    <property type="protein sequence ID" value="EFQ31849.1"/>
    <property type="molecule type" value="Genomic_DNA"/>
</dbReference>
<sequence length="185" mass="20324">MPLGRKYEDLPSPTMSNNERSAVRNGIRDFSMQWSLIPQVMPIVANILHGGPWREIIYVLLWITFGVADTNVIVLPFVFIKVYPSGGPHVYPATQPLLIAALTAAASGGTTRNSATPRIEQQAPVIIKAFQDVILCGSWRQSSFFLQMLNQVVAKGSSAQYAIGIFLTVDASGPVDLTTWWLSTF</sequence>
<evidence type="ECO:0000313" key="3">
    <source>
        <dbReference type="Proteomes" id="UP000008782"/>
    </source>
</evidence>
<evidence type="ECO:0000313" key="2">
    <source>
        <dbReference type="EMBL" id="EFQ31849.1"/>
    </source>
</evidence>
<protein>
    <submittedName>
        <fullName evidence="2">Uncharacterized protein</fullName>
    </submittedName>
</protein>
<keyword evidence="1" id="KW-1133">Transmembrane helix</keyword>
<name>E3QLW1_COLGM</name>
<organism evidence="3">
    <name type="scientific">Colletotrichum graminicola (strain M1.001 / M2 / FGSC 10212)</name>
    <name type="common">Maize anthracnose fungus</name>
    <name type="synonym">Glomerella graminicola</name>
    <dbReference type="NCBI Taxonomy" id="645133"/>
    <lineage>
        <taxon>Eukaryota</taxon>
        <taxon>Fungi</taxon>
        <taxon>Dikarya</taxon>
        <taxon>Ascomycota</taxon>
        <taxon>Pezizomycotina</taxon>
        <taxon>Sordariomycetes</taxon>
        <taxon>Hypocreomycetidae</taxon>
        <taxon>Glomerellales</taxon>
        <taxon>Glomerellaceae</taxon>
        <taxon>Colletotrichum</taxon>
        <taxon>Colletotrichum graminicola species complex</taxon>
    </lineage>
</organism>
<dbReference type="GeneID" id="24412358"/>
<dbReference type="RefSeq" id="XP_008095869.1">
    <property type="nucleotide sequence ID" value="XM_008097678.1"/>
</dbReference>
<keyword evidence="1" id="KW-0472">Membrane</keyword>
<keyword evidence="1" id="KW-0812">Transmembrane</keyword>
<accession>E3QLW1</accession>
<dbReference type="eggNOG" id="ENOG502SIGB">
    <property type="taxonomic scope" value="Eukaryota"/>
</dbReference>
<dbReference type="AlphaFoldDB" id="E3QLW1"/>
<proteinExistence type="predicted"/>
<dbReference type="OrthoDB" id="1099at2759"/>
<feature type="transmembrane region" description="Helical" evidence="1">
    <location>
        <begin position="56"/>
        <end position="80"/>
    </location>
</feature>
<dbReference type="VEuPathDB" id="FungiDB:GLRG_06993"/>